<dbReference type="Proteomes" id="UP001287286">
    <property type="component" value="Unassembled WGS sequence"/>
</dbReference>
<gene>
    <name evidence="2" type="ORF">Purlil1_3521</name>
</gene>
<proteinExistence type="predicted"/>
<accession>A0ABR0C941</accession>
<evidence type="ECO:0000313" key="3">
    <source>
        <dbReference type="Proteomes" id="UP001287286"/>
    </source>
</evidence>
<feature type="region of interest" description="Disordered" evidence="1">
    <location>
        <begin position="410"/>
        <end position="436"/>
    </location>
</feature>
<feature type="compositionally biased region" description="Polar residues" evidence="1">
    <location>
        <begin position="488"/>
        <end position="499"/>
    </location>
</feature>
<reference evidence="2 3" key="1">
    <citation type="journal article" date="2024" name="Microbiol. Resour. Announc.">
        <title>Genome annotations for the ascomycete fungi Trichoderma harzianum, Trichoderma aggressivum, and Purpureocillium lilacinum.</title>
        <authorList>
            <person name="Beijen E.P.W."/>
            <person name="Ohm R.A."/>
        </authorList>
    </citation>
    <scope>NUCLEOTIDE SEQUENCE [LARGE SCALE GENOMIC DNA]</scope>
    <source>
        <strain evidence="2 3">CBS 150709</strain>
    </source>
</reference>
<evidence type="ECO:0000256" key="1">
    <source>
        <dbReference type="SAM" id="MobiDB-lite"/>
    </source>
</evidence>
<feature type="compositionally biased region" description="Basic and acidic residues" evidence="1">
    <location>
        <begin position="468"/>
        <end position="487"/>
    </location>
</feature>
<protein>
    <submittedName>
        <fullName evidence="2">Uncharacterized protein</fullName>
    </submittedName>
</protein>
<feature type="region of interest" description="Disordered" evidence="1">
    <location>
        <begin position="463"/>
        <end position="506"/>
    </location>
</feature>
<dbReference type="EMBL" id="JAWRVI010000009">
    <property type="protein sequence ID" value="KAK4092268.1"/>
    <property type="molecule type" value="Genomic_DNA"/>
</dbReference>
<comment type="caution">
    <text evidence="2">The sequence shown here is derived from an EMBL/GenBank/DDBJ whole genome shotgun (WGS) entry which is preliminary data.</text>
</comment>
<organism evidence="2 3">
    <name type="scientific">Purpureocillium lilacinum</name>
    <name type="common">Paecilomyces lilacinus</name>
    <dbReference type="NCBI Taxonomy" id="33203"/>
    <lineage>
        <taxon>Eukaryota</taxon>
        <taxon>Fungi</taxon>
        <taxon>Dikarya</taxon>
        <taxon>Ascomycota</taxon>
        <taxon>Pezizomycotina</taxon>
        <taxon>Sordariomycetes</taxon>
        <taxon>Hypocreomycetidae</taxon>
        <taxon>Hypocreales</taxon>
        <taxon>Ophiocordycipitaceae</taxon>
        <taxon>Purpureocillium</taxon>
    </lineage>
</organism>
<evidence type="ECO:0000313" key="2">
    <source>
        <dbReference type="EMBL" id="KAK4092268.1"/>
    </source>
</evidence>
<keyword evidence="3" id="KW-1185">Reference proteome</keyword>
<feature type="region of interest" description="Disordered" evidence="1">
    <location>
        <begin position="167"/>
        <end position="231"/>
    </location>
</feature>
<feature type="region of interest" description="Disordered" evidence="1">
    <location>
        <begin position="90"/>
        <end position="114"/>
    </location>
</feature>
<name>A0ABR0C941_PURLI</name>
<sequence>MAARWAMTGVHDLALLSRHGTTRHDIPYASRMLRHPSARRTVLPGEHGRSVRRELGGGCVAGVARPRTEAVGRVWGVVLVLLCGGGSAGSGGGTANNNKGDVPSSAGGGAARGRSCWTRRETTDVYGRQAGSGRCEEAISMHNITHHHVCMYVGMYESADYKVRRGTMTTSREEDTDDDCGRRRHQMDAAVTNRAPASAGALQHSAGKSPRLSSGKHLWKTGGTKEARQRGPTWIGRQRGKRAQGPGGRAYQRPKTRQLAASVAGGKPGAPCFLSPCCRQSTQWRAMEIAAAGLPAWLAGWLAVNPERLPSSPLQAQPAKAELAAASKQGRKMNLAMLRMSCSSEHPGGAGWHDAAQTHDDMPPIQLPLTWLPLPIVMMLHLASRHDPVALPTSSTLYEHHHIHRSGLGFSSALPSRCRPPSSKHVPMTSAQEPPPPSVLSVIVGTGAGPCLVFPAPHVSFSHPLSRRPADVTARERERESPNRRDIITSSPPASGLSQDSRERQVVHPRPVLARAHVSDASPAFAEPRGHQTDILHHTTCTHGRKTDHGFSKDPALRSCRAHTHGRGLYFVTATARATVSRPLCSGCSAIDPGVRTCGHTHNVHASTYMVREPSFTDKAEGALRYRVVACSWWVLFPPFRCDELPAAKLAAAAARTR</sequence>